<dbReference type="Pfam" id="PF01026">
    <property type="entry name" value="TatD_DNase"/>
    <property type="match status" value="1"/>
</dbReference>
<dbReference type="EMBL" id="JAKIKT010000002">
    <property type="protein sequence ID" value="MCL2913698.1"/>
    <property type="molecule type" value="Genomic_DNA"/>
</dbReference>
<dbReference type="GO" id="GO:0016787">
    <property type="term" value="F:hydrolase activity"/>
    <property type="evidence" value="ECO:0007669"/>
    <property type="project" value="UniProtKB-KW"/>
</dbReference>
<dbReference type="Proteomes" id="UP001202831">
    <property type="component" value="Unassembled WGS sequence"/>
</dbReference>
<dbReference type="InterPro" id="IPR032466">
    <property type="entry name" value="Metal_Hydrolase"/>
</dbReference>
<keyword evidence="2 3" id="KW-0378">Hydrolase</keyword>
<dbReference type="InterPro" id="IPR018228">
    <property type="entry name" value="DNase_TatD-rel_CS"/>
</dbReference>
<comment type="similarity">
    <text evidence="1">Belongs to the metallo-dependent hydrolases superfamily. TatD-type hydrolase family.</text>
</comment>
<dbReference type="Gene3D" id="3.20.20.140">
    <property type="entry name" value="Metal-dependent hydrolases"/>
    <property type="match status" value="1"/>
</dbReference>
<reference evidence="3 4" key="1">
    <citation type="submission" date="2022-01" db="EMBL/GenBank/DDBJ databases">
        <title>Whole genome-based taxonomy of the Shewanellaceae.</title>
        <authorList>
            <person name="Martin-Rodriguez A.J."/>
        </authorList>
    </citation>
    <scope>NUCLEOTIDE SEQUENCE [LARGE SCALE GENOMIC DNA]</scope>
    <source>
        <strain evidence="3 4">DSM 21332</strain>
    </source>
</reference>
<accession>A0ABT0N5G4</accession>
<gene>
    <name evidence="3" type="ORF">L2725_07820</name>
</gene>
<dbReference type="RefSeq" id="WP_249248425.1">
    <property type="nucleotide sequence ID" value="NZ_JAKIKT010000002.1"/>
</dbReference>
<evidence type="ECO:0000256" key="2">
    <source>
        <dbReference type="ARBA" id="ARBA00022801"/>
    </source>
</evidence>
<organism evidence="3 4">
    <name type="scientific">Shewanella corallii</name>
    <dbReference type="NCBI Taxonomy" id="560080"/>
    <lineage>
        <taxon>Bacteria</taxon>
        <taxon>Pseudomonadati</taxon>
        <taxon>Pseudomonadota</taxon>
        <taxon>Gammaproteobacteria</taxon>
        <taxon>Alteromonadales</taxon>
        <taxon>Shewanellaceae</taxon>
        <taxon>Shewanella</taxon>
    </lineage>
</organism>
<keyword evidence="4" id="KW-1185">Reference proteome</keyword>
<proteinExistence type="inferred from homology"/>
<name>A0ABT0N5G4_9GAMM</name>
<dbReference type="InterPro" id="IPR001130">
    <property type="entry name" value="TatD-like"/>
</dbReference>
<dbReference type="PANTHER" id="PTHR46124">
    <property type="entry name" value="D-AMINOACYL-TRNA DEACYLASE"/>
    <property type="match status" value="1"/>
</dbReference>
<dbReference type="PROSITE" id="PS01137">
    <property type="entry name" value="TATD_1"/>
    <property type="match status" value="1"/>
</dbReference>
<dbReference type="PIRSF" id="PIRSF005902">
    <property type="entry name" value="DNase_TatD"/>
    <property type="match status" value="1"/>
</dbReference>
<evidence type="ECO:0000313" key="3">
    <source>
        <dbReference type="EMBL" id="MCL2913698.1"/>
    </source>
</evidence>
<evidence type="ECO:0000256" key="1">
    <source>
        <dbReference type="ARBA" id="ARBA00009275"/>
    </source>
</evidence>
<dbReference type="SUPFAM" id="SSF51556">
    <property type="entry name" value="Metallo-dependent hydrolases"/>
    <property type="match status" value="1"/>
</dbReference>
<evidence type="ECO:0000313" key="4">
    <source>
        <dbReference type="Proteomes" id="UP001202831"/>
    </source>
</evidence>
<sequence>MLIDTHAHLDFAEFDNDREQLLAQMADVGIKGAILPAVSLDNWSRVQQLSHRYGLFYGLGVHPWWMDAENLPIHIQALQQALNEASTDTRLVAIGETGLDGLKGPELAVQLEYLTQHLALAREFDLPLILHCVKATEPLLRTIKQFPGVRGVIHGFGGGLELARQFADKGFKIGVGGLVLNPNAKKLRHCVTNLPLELLLPETDSPAMAPKGVTRNTPLTLLQVVEEIARLRECCVVSLKEQLAGNVTQLFEV</sequence>
<dbReference type="PANTHER" id="PTHR46124:SF3">
    <property type="entry name" value="HYDROLASE"/>
    <property type="match status" value="1"/>
</dbReference>
<comment type="caution">
    <text evidence="3">The sequence shown here is derived from an EMBL/GenBank/DDBJ whole genome shotgun (WGS) entry which is preliminary data.</text>
</comment>
<dbReference type="CDD" id="cd01310">
    <property type="entry name" value="TatD_DNAse"/>
    <property type="match status" value="1"/>
</dbReference>
<protein>
    <submittedName>
        <fullName evidence="3">TatD family hydrolase</fullName>
    </submittedName>
</protein>